<name>A0A0A9BRM0_ARUDO</name>
<sequence>MKKEGSKNSETA</sequence>
<reference evidence="1" key="1">
    <citation type="submission" date="2014-09" db="EMBL/GenBank/DDBJ databases">
        <authorList>
            <person name="Magalhaes I.L.F."/>
            <person name="Oliveira U."/>
            <person name="Santos F.R."/>
            <person name="Vidigal T.H.D.A."/>
            <person name="Brescovit A.D."/>
            <person name="Santos A.J."/>
        </authorList>
    </citation>
    <scope>NUCLEOTIDE SEQUENCE</scope>
    <source>
        <tissue evidence="1">Shoot tissue taken approximately 20 cm above the soil surface</tissue>
    </source>
</reference>
<reference evidence="1" key="2">
    <citation type="journal article" date="2015" name="Data Brief">
        <title>Shoot transcriptome of the giant reed, Arundo donax.</title>
        <authorList>
            <person name="Barrero R.A."/>
            <person name="Guerrero F.D."/>
            <person name="Moolhuijzen P."/>
            <person name="Goolsby J.A."/>
            <person name="Tidwell J."/>
            <person name="Bellgard S.E."/>
            <person name="Bellgard M.I."/>
        </authorList>
    </citation>
    <scope>NUCLEOTIDE SEQUENCE</scope>
    <source>
        <tissue evidence="1">Shoot tissue taken approximately 20 cm above the soil surface</tissue>
    </source>
</reference>
<organism evidence="1">
    <name type="scientific">Arundo donax</name>
    <name type="common">Giant reed</name>
    <name type="synonym">Donax arundinaceus</name>
    <dbReference type="NCBI Taxonomy" id="35708"/>
    <lineage>
        <taxon>Eukaryota</taxon>
        <taxon>Viridiplantae</taxon>
        <taxon>Streptophyta</taxon>
        <taxon>Embryophyta</taxon>
        <taxon>Tracheophyta</taxon>
        <taxon>Spermatophyta</taxon>
        <taxon>Magnoliopsida</taxon>
        <taxon>Liliopsida</taxon>
        <taxon>Poales</taxon>
        <taxon>Poaceae</taxon>
        <taxon>PACMAD clade</taxon>
        <taxon>Arundinoideae</taxon>
        <taxon>Arundineae</taxon>
        <taxon>Arundo</taxon>
    </lineage>
</organism>
<proteinExistence type="predicted"/>
<protein>
    <submittedName>
        <fullName evidence="1">Uncharacterized protein</fullName>
    </submittedName>
</protein>
<evidence type="ECO:0000313" key="1">
    <source>
        <dbReference type="EMBL" id="JAD66599.1"/>
    </source>
</evidence>
<dbReference type="EMBL" id="GBRH01231296">
    <property type="protein sequence ID" value="JAD66599.1"/>
    <property type="molecule type" value="Transcribed_RNA"/>
</dbReference>
<accession>A0A0A9BRM0</accession>